<evidence type="ECO:0000256" key="5">
    <source>
        <dbReference type="ARBA" id="ARBA00023244"/>
    </source>
</evidence>
<dbReference type="PANTHER" id="PTHR38042">
    <property type="entry name" value="UROPORPHYRINOGEN-III SYNTHASE, CHLOROPLASTIC"/>
    <property type="match status" value="1"/>
</dbReference>
<dbReference type="GO" id="GO:0006780">
    <property type="term" value="P:uroporphyrinogen III biosynthetic process"/>
    <property type="evidence" value="ECO:0007669"/>
    <property type="project" value="UniProtKB-UniRule"/>
</dbReference>
<dbReference type="OrthoDB" id="9787650at2"/>
<dbReference type="GO" id="GO:0004852">
    <property type="term" value="F:uroporphyrinogen-III synthase activity"/>
    <property type="evidence" value="ECO:0007669"/>
    <property type="project" value="UniProtKB-UniRule"/>
</dbReference>
<accession>A0A451CZU2</accession>
<evidence type="ECO:0000256" key="3">
    <source>
        <dbReference type="ARBA" id="ARBA00013109"/>
    </source>
</evidence>
<evidence type="ECO:0000259" key="10">
    <source>
        <dbReference type="Pfam" id="PF02602"/>
    </source>
</evidence>
<evidence type="ECO:0000256" key="8">
    <source>
        <dbReference type="ARBA" id="ARBA00048617"/>
    </source>
</evidence>
<dbReference type="CDD" id="cd06578">
    <property type="entry name" value="HemD"/>
    <property type="match status" value="1"/>
</dbReference>
<dbReference type="UniPathway" id="UPA00251">
    <property type="reaction ID" value="UER00320"/>
</dbReference>
<dbReference type="EMBL" id="LR217698">
    <property type="protein sequence ID" value="VFP78681.1"/>
    <property type="molecule type" value="Genomic_DNA"/>
</dbReference>
<reference evidence="11 12" key="1">
    <citation type="submission" date="2019-02" db="EMBL/GenBank/DDBJ databases">
        <authorList>
            <person name="Manzano-Marin A."/>
            <person name="Manzano-Marin A."/>
        </authorList>
    </citation>
    <scope>NUCLEOTIDE SEQUENCE [LARGE SCALE GENOMIC DNA]</scope>
    <source>
        <strain evidence="11 12">ErCicurtihirsuta</strain>
    </source>
</reference>
<protein>
    <recommendedName>
        <fullName evidence="7 9">Uroporphyrinogen-III synthase</fullName>
        <ecNumber evidence="3 9">4.2.1.75</ecNumber>
    </recommendedName>
</protein>
<evidence type="ECO:0000313" key="12">
    <source>
        <dbReference type="Proteomes" id="UP000294364"/>
    </source>
</evidence>
<dbReference type="InterPro" id="IPR036108">
    <property type="entry name" value="4pyrrol_syn_uPrphyn_synt_sf"/>
</dbReference>
<evidence type="ECO:0000256" key="9">
    <source>
        <dbReference type="RuleBase" id="RU366031"/>
    </source>
</evidence>
<dbReference type="AlphaFoldDB" id="A0A451CZU2"/>
<name>A0A451CZU2_9GAMM</name>
<keyword evidence="4 9" id="KW-0456">Lyase</keyword>
<organism evidence="11 12">
    <name type="scientific">Candidatus Erwinia haradaeae</name>
    <dbReference type="NCBI Taxonomy" id="1922217"/>
    <lineage>
        <taxon>Bacteria</taxon>
        <taxon>Pseudomonadati</taxon>
        <taxon>Pseudomonadota</taxon>
        <taxon>Gammaproteobacteria</taxon>
        <taxon>Enterobacterales</taxon>
        <taxon>Erwiniaceae</taxon>
        <taxon>Erwinia</taxon>
    </lineage>
</organism>
<dbReference type="Gene3D" id="3.40.50.10090">
    <property type="match status" value="2"/>
</dbReference>
<dbReference type="InterPro" id="IPR039793">
    <property type="entry name" value="UROS/Hem4"/>
</dbReference>
<evidence type="ECO:0000313" key="11">
    <source>
        <dbReference type="EMBL" id="VFP78681.1"/>
    </source>
</evidence>
<comment type="pathway">
    <text evidence="1 9">Porphyrin-containing compound metabolism; protoporphyrin-IX biosynthesis; coproporphyrinogen-III from 5-aminolevulinate: step 3/4.</text>
</comment>
<feature type="domain" description="Tetrapyrrole biosynthesis uroporphyrinogen III synthase" evidence="10">
    <location>
        <begin position="15"/>
        <end position="243"/>
    </location>
</feature>
<dbReference type="Pfam" id="PF02602">
    <property type="entry name" value="HEM4"/>
    <property type="match status" value="1"/>
</dbReference>
<dbReference type="InterPro" id="IPR003754">
    <property type="entry name" value="4pyrrol_synth_uPrphyn_synth"/>
</dbReference>
<proteinExistence type="inferred from homology"/>
<evidence type="ECO:0000256" key="1">
    <source>
        <dbReference type="ARBA" id="ARBA00004772"/>
    </source>
</evidence>
<gene>
    <name evidence="11" type="primary">hemD</name>
    <name evidence="11" type="ORF">ERCICURT3053_309</name>
</gene>
<comment type="catalytic activity">
    <reaction evidence="8 9">
        <text>hydroxymethylbilane = uroporphyrinogen III + H2O</text>
        <dbReference type="Rhea" id="RHEA:18965"/>
        <dbReference type="ChEBI" id="CHEBI:15377"/>
        <dbReference type="ChEBI" id="CHEBI:57308"/>
        <dbReference type="ChEBI" id="CHEBI:57845"/>
        <dbReference type="EC" id="4.2.1.75"/>
    </reaction>
</comment>
<dbReference type="Proteomes" id="UP000294364">
    <property type="component" value="Chromosome"/>
</dbReference>
<dbReference type="PANTHER" id="PTHR38042:SF1">
    <property type="entry name" value="UROPORPHYRINOGEN-III SYNTHASE, CHLOROPLASTIC"/>
    <property type="match status" value="1"/>
</dbReference>
<evidence type="ECO:0000256" key="2">
    <source>
        <dbReference type="ARBA" id="ARBA00008133"/>
    </source>
</evidence>
<dbReference type="SUPFAM" id="SSF69618">
    <property type="entry name" value="HemD-like"/>
    <property type="match status" value="1"/>
</dbReference>
<dbReference type="EC" id="4.2.1.75" evidence="3 9"/>
<dbReference type="NCBIfam" id="NF004582">
    <property type="entry name" value="PRK05928.1-1"/>
    <property type="match status" value="1"/>
</dbReference>
<dbReference type="GO" id="GO:0006782">
    <property type="term" value="P:protoporphyrinogen IX biosynthetic process"/>
    <property type="evidence" value="ECO:0007669"/>
    <property type="project" value="UniProtKB-UniRule"/>
</dbReference>
<dbReference type="RefSeq" id="WP_157991993.1">
    <property type="nucleotide sequence ID" value="NZ_LR217698.1"/>
</dbReference>
<evidence type="ECO:0000256" key="6">
    <source>
        <dbReference type="ARBA" id="ARBA00037589"/>
    </source>
</evidence>
<evidence type="ECO:0000256" key="4">
    <source>
        <dbReference type="ARBA" id="ARBA00023239"/>
    </source>
</evidence>
<comment type="similarity">
    <text evidence="2 9">Belongs to the uroporphyrinogen-III synthase family.</text>
</comment>
<comment type="function">
    <text evidence="6 9">Catalyzes cyclization of the linear tetrapyrrole, hydroxymethylbilane, to the macrocyclic uroporphyrinogen III.</text>
</comment>
<evidence type="ECO:0000256" key="7">
    <source>
        <dbReference type="ARBA" id="ARBA00040167"/>
    </source>
</evidence>
<sequence length="249" mass="28789">MNILVTRPEPSAGDLVNQLRHQGHIAWSFPLIEFAPGAQLHILSKRIKMLKKADLVFILSQNAVHYINIFFKNEKFFWPKKLTYYAIGHSTALAFYKISGHEVSWPDSQETTEILIQNLASQTIFGKRALILRGNGGRNLLENTLRYYGAEVECLECYQRCEKHYHGSKEAHRWRRKGINTLVVTSGSMLQQLYCLFSDTDRDEWLLRCRLLVVSKRLLILARKLGWINIYVANKADNNSLLQAISYFS</sequence>
<keyword evidence="5 9" id="KW-0627">Porphyrin biosynthesis</keyword>